<dbReference type="Proteomes" id="UP001190700">
    <property type="component" value="Unassembled WGS sequence"/>
</dbReference>
<evidence type="ECO:0000313" key="1">
    <source>
        <dbReference type="EMBL" id="KAK3237457.1"/>
    </source>
</evidence>
<proteinExistence type="predicted"/>
<accession>A0AAE0ERL7</accession>
<dbReference type="AlphaFoldDB" id="A0AAE0ERL7"/>
<dbReference type="EMBL" id="LGRX02034586">
    <property type="protein sequence ID" value="KAK3237457.1"/>
    <property type="molecule type" value="Genomic_DNA"/>
</dbReference>
<comment type="caution">
    <text evidence="1">The sequence shown here is derived from an EMBL/GenBank/DDBJ whole genome shotgun (WGS) entry which is preliminary data.</text>
</comment>
<evidence type="ECO:0000313" key="2">
    <source>
        <dbReference type="Proteomes" id="UP001190700"/>
    </source>
</evidence>
<feature type="non-terminal residue" evidence="1">
    <location>
        <position position="112"/>
    </location>
</feature>
<protein>
    <submittedName>
        <fullName evidence="1">Uncharacterized protein</fullName>
    </submittedName>
</protein>
<name>A0AAE0ERL7_9CHLO</name>
<sequence length="112" mass="11706">GYAVLQCGAVPLRSGQGGHPGAGKDGHAGVLDPDGAAECVRLGRRLHGRLRGEGEEPVCADALPRGAGDRAGHLGVLRVCHVGFRPSVHFPRRGLHLHQRHAHVLPFCAGPL</sequence>
<keyword evidence="2" id="KW-1185">Reference proteome</keyword>
<reference evidence="1 2" key="1">
    <citation type="journal article" date="2015" name="Genome Biol. Evol.">
        <title>Comparative Genomics of a Bacterivorous Green Alga Reveals Evolutionary Causalities and Consequences of Phago-Mixotrophic Mode of Nutrition.</title>
        <authorList>
            <person name="Burns J.A."/>
            <person name="Paasch A."/>
            <person name="Narechania A."/>
            <person name="Kim E."/>
        </authorList>
    </citation>
    <scope>NUCLEOTIDE SEQUENCE [LARGE SCALE GENOMIC DNA]</scope>
    <source>
        <strain evidence="1 2">PLY_AMNH</strain>
    </source>
</reference>
<feature type="non-terminal residue" evidence="1">
    <location>
        <position position="1"/>
    </location>
</feature>
<gene>
    <name evidence="1" type="ORF">CYMTET_52468</name>
</gene>
<organism evidence="1 2">
    <name type="scientific">Cymbomonas tetramitiformis</name>
    <dbReference type="NCBI Taxonomy" id="36881"/>
    <lineage>
        <taxon>Eukaryota</taxon>
        <taxon>Viridiplantae</taxon>
        <taxon>Chlorophyta</taxon>
        <taxon>Pyramimonadophyceae</taxon>
        <taxon>Pyramimonadales</taxon>
        <taxon>Pyramimonadaceae</taxon>
        <taxon>Cymbomonas</taxon>
    </lineage>
</organism>